<sequence>MFKMAEADLEMDLKEQFSSAAKFLESVAGQLNSSQLLEFYSFYKQATQGKCNTTRPSWFNMTARQKWDAWNALGDIGEEEAMKSYVTLMSQLFPNWEESEGTSSSGWVSVSCMARDEPELDDSEKKLSDWVRDGEKTKVKQYATNNNIDQLDGDGLGPIHWAADRGNLDMLRFLVSELNADIELRDQDGQTALHYAASCGHIDVVKYLVELGANVGVIDADGATPIDVASEPDIVTLLS</sequence>
<dbReference type="InterPro" id="IPR035984">
    <property type="entry name" value="Acyl-CoA-binding_sf"/>
</dbReference>
<protein>
    <recommendedName>
        <fullName evidence="1">Acyl-CoA-binding domain-containing protein 6</fullName>
    </recommendedName>
</protein>
<keyword evidence="4" id="KW-0446">Lipid-binding</keyword>
<evidence type="ECO:0000256" key="5">
    <source>
        <dbReference type="PROSITE-ProRule" id="PRU00023"/>
    </source>
</evidence>
<dbReference type="SUPFAM" id="SSF48403">
    <property type="entry name" value="Ankyrin repeat"/>
    <property type="match status" value="1"/>
</dbReference>
<feature type="repeat" description="ANK" evidence="5">
    <location>
        <begin position="154"/>
        <end position="187"/>
    </location>
</feature>
<proteinExistence type="predicted"/>
<dbReference type="AlphaFoldDB" id="A0A1B6KRR0"/>
<dbReference type="InterPro" id="IPR002110">
    <property type="entry name" value="Ankyrin_rpt"/>
</dbReference>
<dbReference type="InterPro" id="IPR036770">
    <property type="entry name" value="Ankyrin_rpt-contain_sf"/>
</dbReference>
<evidence type="ECO:0000256" key="1">
    <source>
        <dbReference type="ARBA" id="ARBA00018419"/>
    </source>
</evidence>
<dbReference type="Pfam" id="PF12796">
    <property type="entry name" value="Ank_2"/>
    <property type="match status" value="1"/>
</dbReference>
<dbReference type="Gene3D" id="1.20.80.10">
    <property type="match status" value="1"/>
</dbReference>
<evidence type="ECO:0000313" key="7">
    <source>
        <dbReference type="EMBL" id="JAT14128.1"/>
    </source>
</evidence>
<dbReference type="SUPFAM" id="SSF47027">
    <property type="entry name" value="Acyl-CoA binding protein"/>
    <property type="match status" value="1"/>
</dbReference>
<dbReference type="PRINTS" id="PR00689">
    <property type="entry name" value="ACOABINDINGP"/>
</dbReference>
<keyword evidence="2" id="KW-0677">Repeat</keyword>
<dbReference type="SMART" id="SM00248">
    <property type="entry name" value="ANK"/>
    <property type="match status" value="2"/>
</dbReference>
<evidence type="ECO:0000256" key="3">
    <source>
        <dbReference type="ARBA" id="ARBA00023043"/>
    </source>
</evidence>
<gene>
    <name evidence="7" type="ORF">g.19310</name>
</gene>
<dbReference type="EMBL" id="GEBQ01025849">
    <property type="protein sequence ID" value="JAT14128.1"/>
    <property type="molecule type" value="Transcribed_RNA"/>
</dbReference>
<reference evidence="7" key="1">
    <citation type="submission" date="2015-11" db="EMBL/GenBank/DDBJ databases">
        <title>De novo transcriptome assembly of four potential Pierce s Disease insect vectors from Arizona vineyards.</title>
        <authorList>
            <person name="Tassone E.E."/>
        </authorList>
    </citation>
    <scope>NUCLEOTIDE SEQUENCE</scope>
</reference>
<evidence type="ECO:0000256" key="4">
    <source>
        <dbReference type="ARBA" id="ARBA00023121"/>
    </source>
</evidence>
<feature type="domain" description="ACB" evidence="6">
    <location>
        <begin position="13"/>
        <end position="98"/>
    </location>
</feature>
<dbReference type="InterPro" id="IPR014352">
    <property type="entry name" value="FERM/acyl-CoA-bd_prot_sf"/>
</dbReference>
<keyword evidence="3 5" id="KW-0040">ANK repeat</keyword>
<name>A0A1B6KRR0_9HEMI</name>
<dbReference type="Gene3D" id="1.25.40.20">
    <property type="entry name" value="Ankyrin repeat-containing domain"/>
    <property type="match status" value="1"/>
</dbReference>
<dbReference type="Pfam" id="PF00887">
    <property type="entry name" value="ACBP"/>
    <property type="match status" value="1"/>
</dbReference>
<feature type="repeat" description="ANK" evidence="5">
    <location>
        <begin position="188"/>
        <end position="220"/>
    </location>
</feature>
<organism evidence="7">
    <name type="scientific">Graphocephala atropunctata</name>
    <dbReference type="NCBI Taxonomy" id="36148"/>
    <lineage>
        <taxon>Eukaryota</taxon>
        <taxon>Metazoa</taxon>
        <taxon>Ecdysozoa</taxon>
        <taxon>Arthropoda</taxon>
        <taxon>Hexapoda</taxon>
        <taxon>Insecta</taxon>
        <taxon>Pterygota</taxon>
        <taxon>Neoptera</taxon>
        <taxon>Paraneoptera</taxon>
        <taxon>Hemiptera</taxon>
        <taxon>Auchenorrhyncha</taxon>
        <taxon>Membracoidea</taxon>
        <taxon>Cicadellidae</taxon>
        <taxon>Cicadellinae</taxon>
        <taxon>Cicadellini</taxon>
        <taxon>Graphocephala</taxon>
    </lineage>
</organism>
<dbReference type="PROSITE" id="PS50297">
    <property type="entry name" value="ANK_REP_REGION"/>
    <property type="match status" value="2"/>
</dbReference>
<dbReference type="InterPro" id="IPR000582">
    <property type="entry name" value="Acyl-CoA-binding_protein"/>
</dbReference>
<accession>A0A1B6KRR0</accession>
<evidence type="ECO:0000256" key="2">
    <source>
        <dbReference type="ARBA" id="ARBA00022737"/>
    </source>
</evidence>
<dbReference type="GO" id="GO:0000062">
    <property type="term" value="F:fatty-acyl-CoA binding"/>
    <property type="evidence" value="ECO:0007669"/>
    <property type="project" value="InterPro"/>
</dbReference>
<dbReference type="PANTHER" id="PTHR24119">
    <property type="entry name" value="ACYL-COA-BINDING DOMAIN-CONTAINING PROTEIN 6"/>
    <property type="match status" value="1"/>
</dbReference>
<dbReference type="PANTHER" id="PTHR24119:SF0">
    <property type="entry name" value="ACYL-COA-BINDING DOMAIN-CONTAINING PROTEIN 6"/>
    <property type="match status" value="1"/>
</dbReference>
<dbReference type="PROSITE" id="PS51228">
    <property type="entry name" value="ACB_2"/>
    <property type="match status" value="1"/>
</dbReference>
<evidence type="ECO:0000259" key="6">
    <source>
        <dbReference type="PROSITE" id="PS51228"/>
    </source>
</evidence>
<dbReference type="PROSITE" id="PS50088">
    <property type="entry name" value="ANK_REPEAT"/>
    <property type="match status" value="2"/>
</dbReference>